<dbReference type="InterPro" id="IPR003533">
    <property type="entry name" value="Doublecortin_dom"/>
</dbReference>
<keyword evidence="6" id="KW-1185">Reference proteome</keyword>
<dbReference type="Pfam" id="PF03451">
    <property type="entry name" value="HELP"/>
    <property type="match status" value="1"/>
</dbReference>
<keyword evidence="2" id="KW-0677">Repeat</keyword>
<feature type="domain" description="Doublecortin" evidence="4">
    <location>
        <begin position="20"/>
        <end position="96"/>
    </location>
</feature>
<reference evidence="5" key="1">
    <citation type="submission" date="2021-01" db="EMBL/GenBank/DDBJ databases">
        <authorList>
            <person name="Li R."/>
            <person name="Bekaert M."/>
        </authorList>
    </citation>
    <scope>NUCLEOTIDE SEQUENCE</scope>
    <source>
        <strain evidence="5">Farmed</strain>
    </source>
</reference>
<dbReference type="AlphaFoldDB" id="A0A812BDU9"/>
<evidence type="ECO:0000256" key="1">
    <source>
        <dbReference type="ARBA" id="ARBA00022574"/>
    </source>
</evidence>
<dbReference type="OrthoDB" id="47802at2759"/>
<dbReference type="Pfam" id="PF23409">
    <property type="entry name" value="Beta-prop_EML"/>
    <property type="match status" value="1"/>
</dbReference>
<dbReference type="Gene3D" id="3.10.20.230">
    <property type="entry name" value="Doublecortin domain"/>
    <property type="match status" value="2"/>
</dbReference>
<sequence length="928" mass="104624">MEKTSQMERTEPKKLNRKGRLVTFYRNGDPFSSGLIVSISQKSFPTLDSLLAWLNTKIVTTNGVKFIFSYPDGHEVKSVSDFRGGYLYVVSSTRTFNRNIKYGVCKEQQQMWSNKALTGENMKNGAANPNVVKGRSRHGSLGGQTQWRPRVITVISNTNRELRERLILNPKTTQNFEELPLWKGRPVKALYTIQPPYIKVESYSQLFRDFKDHHTFLACGEELPLELNNQALSESDSSGIDSVNGFHDIRIPKRAQIHGAALPSVPPINEDLSKNRNGVPKPFSDRPFAPRTGAVRVEILGQTREFYPPTVFDAIDDGSKPDKLLTLQWVYGYRGHDTRYNLLILPSTGELVYYVGTVVVIFDRVNGIQRHYMGHTEDITCLAMHPNQKWLATGQQAGNSTQQQAAHIRIWDSRMLNTYAIIGLGTMKVSVCSLGFSIQSNGDFLQAVDEHDLHVLRVWDWQNEKLIAQTTTTPYSHLYFWKLAWDPYRERQGRLLRDTRSGHFDDESTRILTCVCFSALGDVIVGDSTGSISVWTREDDDDDEDLFILNKYFSDNIRPKHKNAIFGMVTLQDGTLLTAAGRELKVWDTMDSFKLIKERVLPESIGNIRALVIQNPSSTDGVIYLGTTKGYIWEGFLQHKFTPVVQGHNQSVSAVTVIQGESAFVTVGVDHLVIKWSMENHNVTWKIMLEGPCTCVNIDPQGDMLIVGTSIGRLHIINTYDGLPITSLQISTEPISSLQFSPNESYLAAGSQDGKITVFKVLYDGQFYRKLGILDTFNIAVSHIDWSMDSRYIQSESTDHELQYWNVMELTKVKSARVMRDVDWASHTCTLAFTHLGAWSNLDSNEILTTVGCFTGKTTNYLCAGDNKGRLRLYKYPCSCYKAKFNEEKQCSSSLINIQTLDSNGGLLSSGTDASLMQWAIESDDDNI</sequence>
<evidence type="ECO:0000313" key="6">
    <source>
        <dbReference type="Proteomes" id="UP000597762"/>
    </source>
</evidence>
<dbReference type="Proteomes" id="UP000597762">
    <property type="component" value="Unassembled WGS sequence"/>
</dbReference>
<dbReference type="SUPFAM" id="SSF101908">
    <property type="entry name" value="Putative isomerase YbhE"/>
    <property type="match status" value="1"/>
</dbReference>
<comment type="caution">
    <text evidence="5">The sequence shown here is derived from an EMBL/GenBank/DDBJ whole genome shotgun (WGS) entry which is preliminary data.</text>
</comment>
<organism evidence="5 6">
    <name type="scientific">Acanthosepion pharaonis</name>
    <name type="common">Pharaoh cuttlefish</name>
    <name type="synonym">Sepia pharaonis</name>
    <dbReference type="NCBI Taxonomy" id="158019"/>
    <lineage>
        <taxon>Eukaryota</taxon>
        <taxon>Metazoa</taxon>
        <taxon>Spiralia</taxon>
        <taxon>Lophotrochozoa</taxon>
        <taxon>Mollusca</taxon>
        <taxon>Cephalopoda</taxon>
        <taxon>Coleoidea</taxon>
        <taxon>Decapodiformes</taxon>
        <taxon>Sepiida</taxon>
        <taxon>Sepiina</taxon>
        <taxon>Sepiidae</taxon>
        <taxon>Acanthosepion</taxon>
    </lineage>
</organism>
<name>A0A812BDU9_ACAPH</name>
<evidence type="ECO:0000259" key="4">
    <source>
        <dbReference type="PROSITE" id="PS50309"/>
    </source>
</evidence>
<dbReference type="PANTHER" id="PTHR13720">
    <property type="entry name" value="WD-40 REPEAT PROTEIN"/>
    <property type="match status" value="1"/>
</dbReference>
<dbReference type="GO" id="GO:0072686">
    <property type="term" value="C:mitotic spindle"/>
    <property type="evidence" value="ECO:0007669"/>
    <property type="project" value="TreeGrafter"/>
</dbReference>
<dbReference type="GO" id="GO:0008017">
    <property type="term" value="F:microtubule binding"/>
    <property type="evidence" value="ECO:0007669"/>
    <property type="project" value="TreeGrafter"/>
</dbReference>
<dbReference type="SMART" id="SM00320">
    <property type="entry name" value="WD40"/>
    <property type="match status" value="7"/>
</dbReference>
<feature type="repeat" description="WD" evidence="3">
    <location>
        <begin position="728"/>
        <end position="761"/>
    </location>
</feature>
<gene>
    <name evidence="5" type="ORF">SPHA_15632</name>
</gene>
<dbReference type="SMART" id="SM00537">
    <property type="entry name" value="DCX"/>
    <property type="match status" value="1"/>
</dbReference>
<dbReference type="InterPro" id="IPR005108">
    <property type="entry name" value="HELP"/>
</dbReference>
<keyword evidence="1 3" id="KW-0853">WD repeat</keyword>
<dbReference type="Gene3D" id="2.130.10.10">
    <property type="entry name" value="YVTN repeat-like/Quinoprotein amine dehydrogenase"/>
    <property type="match status" value="2"/>
</dbReference>
<dbReference type="GO" id="GO:0000226">
    <property type="term" value="P:microtubule cytoskeleton organization"/>
    <property type="evidence" value="ECO:0007669"/>
    <property type="project" value="TreeGrafter"/>
</dbReference>
<dbReference type="PANTHER" id="PTHR13720:SF55">
    <property type="entry name" value="ECHINODERM MICROTUBULE-ASSOCIATED PROTEIN-LIKE CG42247"/>
    <property type="match status" value="1"/>
</dbReference>
<dbReference type="SUPFAM" id="SSF50978">
    <property type="entry name" value="WD40 repeat-like"/>
    <property type="match status" value="1"/>
</dbReference>
<dbReference type="GO" id="GO:0035556">
    <property type="term" value="P:intracellular signal transduction"/>
    <property type="evidence" value="ECO:0007669"/>
    <property type="project" value="InterPro"/>
</dbReference>
<proteinExistence type="predicted"/>
<dbReference type="PROSITE" id="PS50309">
    <property type="entry name" value="DC"/>
    <property type="match status" value="1"/>
</dbReference>
<dbReference type="InterPro" id="IPR036322">
    <property type="entry name" value="WD40_repeat_dom_sf"/>
</dbReference>
<dbReference type="InterPro" id="IPR015943">
    <property type="entry name" value="WD40/YVTN_repeat-like_dom_sf"/>
</dbReference>
<accession>A0A812BDU9</accession>
<dbReference type="InterPro" id="IPR036572">
    <property type="entry name" value="Doublecortin_dom_sf"/>
</dbReference>
<dbReference type="EMBL" id="CAHIKZ030000546">
    <property type="protein sequence ID" value="CAE1225151.1"/>
    <property type="molecule type" value="Genomic_DNA"/>
</dbReference>
<dbReference type="InterPro" id="IPR055439">
    <property type="entry name" value="Beta-prop_EML_1st"/>
</dbReference>
<protein>
    <submittedName>
        <fullName evidence="5">EML1_2</fullName>
    </submittedName>
</protein>
<dbReference type="Pfam" id="PF03607">
    <property type="entry name" value="DCX"/>
    <property type="match status" value="1"/>
</dbReference>
<evidence type="ECO:0000256" key="3">
    <source>
        <dbReference type="PROSITE-ProRule" id="PRU00221"/>
    </source>
</evidence>
<dbReference type="Pfam" id="PF23414">
    <property type="entry name" value="Beta-prop_EML_2"/>
    <property type="match status" value="1"/>
</dbReference>
<dbReference type="InterPro" id="IPR050630">
    <property type="entry name" value="WD_repeat_EMAP"/>
</dbReference>
<dbReference type="PROSITE" id="PS50082">
    <property type="entry name" value="WD_REPEATS_2"/>
    <property type="match status" value="1"/>
</dbReference>
<dbReference type="InterPro" id="IPR055442">
    <property type="entry name" value="Beta-prop_EML-like_2nd"/>
</dbReference>
<dbReference type="InterPro" id="IPR001680">
    <property type="entry name" value="WD40_rpt"/>
</dbReference>
<evidence type="ECO:0000256" key="2">
    <source>
        <dbReference type="ARBA" id="ARBA00022737"/>
    </source>
</evidence>
<dbReference type="SUPFAM" id="SSF89837">
    <property type="entry name" value="Doublecortin (DC)"/>
    <property type="match status" value="2"/>
</dbReference>
<evidence type="ECO:0000313" key="5">
    <source>
        <dbReference type="EMBL" id="CAE1225151.1"/>
    </source>
</evidence>